<dbReference type="Proteomes" id="UP000037510">
    <property type="component" value="Unassembled WGS sequence"/>
</dbReference>
<reference evidence="2 3" key="1">
    <citation type="journal article" date="2015" name="Genome Biol. Evol.">
        <title>The genome of winter moth (Operophtera brumata) provides a genomic perspective on sexual dimorphism and phenology.</title>
        <authorList>
            <person name="Derks M.F."/>
            <person name="Smit S."/>
            <person name="Salis L."/>
            <person name="Schijlen E."/>
            <person name="Bossers A."/>
            <person name="Mateman C."/>
            <person name="Pijl A.S."/>
            <person name="de Ridder D."/>
            <person name="Groenen M.A."/>
            <person name="Visser M.E."/>
            <person name="Megens H.J."/>
        </authorList>
    </citation>
    <scope>NUCLEOTIDE SEQUENCE [LARGE SCALE GENOMIC DNA]</scope>
    <source>
        <strain evidence="2">WM2013NL</strain>
        <tissue evidence="2">Head and thorax</tissue>
    </source>
</reference>
<keyword evidence="3" id="KW-1185">Reference proteome</keyword>
<proteinExistence type="predicted"/>
<evidence type="ECO:0000313" key="3">
    <source>
        <dbReference type="Proteomes" id="UP000037510"/>
    </source>
</evidence>
<organism evidence="2 3">
    <name type="scientific">Operophtera brumata</name>
    <name type="common">Winter moth</name>
    <name type="synonym">Phalaena brumata</name>
    <dbReference type="NCBI Taxonomy" id="104452"/>
    <lineage>
        <taxon>Eukaryota</taxon>
        <taxon>Metazoa</taxon>
        <taxon>Ecdysozoa</taxon>
        <taxon>Arthropoda</taxon>
        <taxon>Hexapoda</taxon>
        <taxon>Insecta</taxon>
        <taxon>Pterygota</taxon>
        <taxon>Neoptera</taxon>
        <taxon>Endopterygota</taxon>
        <taxon>Lepidoptera</taxon>
        <taxon>Glossata</taxon>
        <taxon>Ditrysia</taxon>
        <taxon>Geometroidea</taxon>
        <taxon>Geometridae</taxon>
        <taxon>Larentiinae</taxon>
        <taxon>Operophtera</taxon>
    </lineage>
</organism>
<keyword evidence="1" id="KW-0812">Transmembrane</keyword>
<protein>
    <submittedName>
        <fullName evidence="2">Putative methyl-accepting chemotaxis protein</fullName>
    </submittedName>
</protein>
<dbReference type="AlphaFoldDB" id="A0A0L7L7E0"/>
<keyword evidence="1" id="KW-1133">Transmembrane helix</keyword>
<sequence length="67" mass="7397">MAVVCSDVMILNEKKRPGNLRLSLMSNTVFILCIFLVAVVTCVFRLNHFFEQAANIALVIMLLLAGA</sequence>
<keyword evidence="1" id="KW-0472">Membrane</keyword>
<evidence type="ECO:0000313" key="2">
    <source>
        <dbReference type="EMBL" id="KOB71285.1"/>
    </source>
</evidence>
<comment type="caution">
    <text evidence="2">The sequence shown here is derived from an EMBL/GenBank/DDBJ whole genome shotgun (WGS) entry which is preliminary data.</text>
</comment>
<accession>A0A0L7L7E0</accession>
<feature type="transmembrane region" description="Helical" evidence="1">
    <location>
        <begin position="49"/>
        <end position="66"/>
    </location>
</feature>
<name>A0A0L7L7E0_OPEBR</name>
<evidence type="ECO:0000256" key="1">
    <source>
        <dbReference type="SAM" id="Phobius"/>
    </source>
</evidence>
<gene>
    <name evidence="2" type="ORF">OBRU01_13020</name>
</gene>
<feature type="transmembrane region" description="Helical" evidence="1">
    <location>
        <begin position="24"/>
        <end position="43"/>
    </location>
</feature>
<dbReference type="EMBL" id="JTDY01002499">
    <property type="protein sequence ID" value="KOB71285.1"/>
    <property type="molecule type" value="Genomic_DNA"/>
</dbReference>
<feature type="non-terminal residue" evidence="2">
    <location>
        <position position="67"/>
    </location>
</feature>